<sequence>MNIITSSQEIINKIESSTSGFPLSLRIAEALVEVEKDGNVVKFRMRELDDRAKKEHIKLMKVIADNDSYSVADQERLDNFGRVFTLSDLTSDETEKLNDFYNEIINHFKK</sequence>
<dbReference type="Proteomes" id="UP000071765">
    <property type="component" value="Unassembled WGS sequence"/>
</dbReference>
<gene>
    <name evidence="1" type="ORF">ERS132442_01964</name>
    <name evidence="2" type="ORF">ERS132452_02109</name>
    <name evidence="3" type="ORF">ERS132521_00744</name>
</gene>
<dbReference type="EMBL" id="FILL01000005">
    <property type="protein sequence ID" value="CYX36149.1"/>
    <property type="molecule type" value="Genomic_DNA"/>
</dbReference>
<dbReference type="EMBL" id="FIIN01000020">
    <property type="protein sequence ID" value="CYW25789.1"/>
    <property type="molecule type" value="Genomic_DNA"/>
</dbReference>
<protein>
    <submittedName>
        <fullName evidence="1">Uncharacterized protein</fullName>
    </submittedName>
</protein>
<evidence type="ECO:0000313" key="6">
    <source>
        <dbReference type="Proteomes" id="UP000072353"/>
    </source>
</evidence>
<accession>A0A0Z8M071</accession>
<reference evidence="4 5" key="1">
    <citation type="submission" date="2016-02" db="EMBL/GenBank/DDBJ databases">
        <authorList>
            <consortium name="Pathogen Informatics"/>
        </authorList>
    </citation>
    <scope>NUCLEOTIDE SEQUENCE [LARGE SCALE GENOMIC DNA]</scope>
    <source>
        <strain evidence="1 4">LSS80</strain>
        <strain evidence="2 5">LSS90</strain>
        <strain evidence="3 6">SS975</strain>
    </source>
</reference>
<dbReference type="AlphaFoldDB" id="A0A0Z8M071"/>
<name>A0A0Z8M071_STRSU</name>
<evidence type="ECO:0000313" key="5">
    <source>
        <dbReference type="Proteomes" id="UP000071765"/>
    </source>
</evidence>
<evidence type="ECO:0000313" key="4">
    <source>
        <dbReference type="Proteomes" id="UP000070960"/>
    </source>
</evidence>
<proteinExistence type="predicted"/>
<dbReference type="RefSeq" id="WP_044674574.1">
    <property type="nucleotide sequence ID" value="NZ_CECW01000122.1"/>
</dbReference>
<evidence type="ECO:0000313" key="2">
    <source>
        <dbReference type="EMBL" id="CYW25789.1"/>
    </source>
</evidence>
<dbReference type="Proteomes" id="UP000070960">
    <property type="component" value="Unassembled WGS sequence"/>
</dbReference>
<dbReference type="Proteomes" id="UP000072353">
    <property type="component" value="Unassembled WGS sequence"/>
</dbReference>
<organism evidence="1 4">
    <name type="scientific">Streptococcus suis</name>
    <dbReference type="NCBI Taxonomy" id="1307"/>
    <lineage>
        <taxon>Bacteria</taxon>
        <taxon>Bacillati</taxon>
        <taxon>Bacillota</taxon>
        <taxon>Bacilli</taxon>
        <taxon>Lactobacillales</taxon>
        <taxon>Streptococcaceae</taxon>
        <taxon>Streptococcus</taxon>
    </lineage>
</organism>
<evidence type="ECO:0000313" key="1">
    <source>
        <dbReference type="EMBL" id="CYW00045.1"/>
    </source>
</evidence>
<dbReference type="EMBL" id="FIIE01000020">
    <property type="protein sequence ID" value="CYW00045.1"/>
    <property type="molecule type" value="Genomic_DNA"/>
</dbReference>
<evidence type="ECO:0000313" key="3">
    <source>
        <dbReference type="EMBL" id="CYX36149.1"/>
    </source>
</evidence>